<evidence type="ECO:0000313" key="2">
    <source>
        <dbReference type="EMBL" id="KAF2734365.1"/>
    </source>
</evidence>
<sequence>MATETSPTKSNVAAQSTLVSILSHTRRYSSSSTPPPPASLPTVTMTIPPPPPPSTSTDPASSAPTAPSAPIPHIPNLHIPNLSTFITIPSLAPLTPLAPIPIQPRQQASPTTTLSPPPGCVPDEAIESETFYCTVYLSDKGYPVVTGFPVTRTSTTVQATTVQATTMTTVTTAATPPPGCYSDEDWETESFYCTVYLTDKGYPVITGFPVASSSVGRSTGGA</sequence>
<reference evidence="2" key="1">
    <citation type="journal article" date="2020" name="Stud. Mycol.">
        <title>101 Dothideomycetes genomes: a test case for predicting lifestyles and emergence of pathogens.</title>
        <authorList>
            <person name="Haridas S."/>
            <person name="Albert R."/>
            <person name="Binder M."/>
            <person name="Bloem J."/>
            <person name="Labutti K."/>
            <person name="Salamov A."/>
            <person name="Andreopoulos B."/>
            <person name="Baker S."/>
            <person name="Barry K."/>
            <person name="Bills G."/>
            <person name="Bluhm B."/>
            <person name="Cannon C."/>
            <person name="Castanera R."/>
            <person name="Culley D."/>
            <person name="Daum C."/>
            <person name="Ezra D."/>
            <person name="Gonzalez J."/>
            <person name="Henrissat B."/>
            <person name="Kuo A."/>
            <person name="Liang C."/>
            <person name="Lipzen A."/>
            <person name="Lutzoni F."/>
            <person name="Magnuson J."/>
            <person name="Mondo S."/>
            <person name="Nolan M."/>
            <person name="Ohm R."/>
            <person name="Pangilinan J."/>
            <person name="Park H.-J."/>
            <person name="Ramirez L."/>
            <person name="Alfaro M."/>
            <person name="Sun H."/>
            <person name="Tritt A."/>
            <person name="Yoshinaga Y."/>
            <person name="Zwiers L.-H."/>
            <person name="Turgeon B."/>
            <person name="Goodwin S."/>
            <person name="Spatafora J."/>
            <person name="Crous P."/>
            <person name="Grigoriev I."/>
        </authorList>
    </citation>
    <scope>NUCLEOTIDE SEQUENCE</scope>
    <source>
        <strain evidence="2">CBS 125425</strain>
    </source>
</reference>
<protein>
    <submittedName>
        <fullName evidence="2">Uncharacterized protein</fullName>
    </submittedName>
</protein>
<keyword evidence="3" id="KW-1185">Reference proteome</keyword>
<dbReference type="AlphaFoldDB" id="A0A9P4QZM8"/>
<organism evidence="2 3">
    <name type="scientific">Polyplosphaeria fusca</name>
    <dbReference type="NCBI Taxonomy" id="682080"/>
    <lineage>
        <taxon>Eukaryota</taxon>
        <taxon>Fungi</taxon>
        <taxon>Dikarya</taxon>
        <taxon>Ascomycota</taxon>
        <taxon>Pezizomycotina</taxon>
        <taxon>Dothideomycetes</taxon>
        <taxon>Pleosporomycetidae</taxon>
        <taxon>Pleosporales</taxon>
        <taxon>Tetraplosphaeriaceae</taxon>
        <taxon>Polyplosphaeria</taxon>
    </lineage>
</organism>
<feature type="region of interest" description="Disordered" evidence="1">
    <location>
        <begin position="23"/>
        <end position="71"/>
    </location>
</feature>
<comment type="caution">
    <text evidence="2">The sequence shown here is derived from an EMBL/GenBank/DDBJ whole genome shotgun (WGS) entry which is preliminary data.</text>
</comment>
<evidence type="ECO:0000313" key="3">
    <source>
        <dbReference type="Proteomes" id="UP000799444"/>
    </source>
</evidence>
<accession>A0A9P4QZM8</accession>
<gene>
    <name evidence="2" type="ORF">EJ04DRAFT_564364</name>
</gene>
<dbReference type="EMBL" id="ML996149">
    <property type="protein sequence ID" value="KAF2734365.1"/>
    <property type="molecule type" value="Genomic_DNA"/>
</dbReference>
<proteinExistence type="predicted"/>
<evidence type="ECO:0000256" key="1">
    <source>
        <dbReference type="SAM" id="MobiDB-lite"/>
    </source>
</evidence>
<feature type="compositionally biased region" description="Low complexity" evidence="1">
    <location>
        <begin position="55"/>
        <end position="66"/>
    </location>
</feature>
<name>A0A9P4QZM8_9PLEO</name>
<dbReference type="Proteomes" id="UP000799444">
    <property type="component" value="Unassembled WGS sequence"/>
</dbReference>